<comment type="caution">
    <text evidence="2">The sequence shown here is derived from an EMBL/GenBank/DDBJ whole genome shotgun (WGS) entry which is preliminary data.</text>
</comment>
<dbReference type="EMBL" id="QBMC01000009">
    <property type="protein sequence ID" value="PZO22543.1"/>
    <property type="molecule type" value="Genomic_DNA"/>
</dbReference>
<gene>
    <name evidence="2" type="ORF">DCF25_02765</name>
</gene>
<name>A0A2W4UNV6_9CYAN</name>
<accession>A0A2W4UNV6</accession>
<organism evidence="2 3">
    <name type="scientific">Leptolyngbya foveolarum</name>
    <dbReference type="NCBI Taxonomy" id="47253"/>
    <lineage>
        <taxon>Bacteria</taxon>
        <taxon>Bacillati</taxon>
        <taxon>Cyanobacteriota</taxon>
        <taxon>Cyanophyceae</taxon>
        <taxon>Leptolyngbyales</taxon>
        <taxon>Leptolyngbyaceae</taxon>
        <taxon>Leptolyngbya group</taxon>
        <taxon>Leptolyngbya</taxon>
    </lineage>
</organism>
<evidence type="ECO:0000313" key="2">
    <source>
        <dbReference type="EMBL" id="PZO22543.1"/>
    </source>
</evidence>
<feature type="signal peptide" evidence="1">
    <location>
        <begin position="1"/>
        <end position="19"/>
    </location>
</feature>
<feature type="chain" id="PRO_5015844136" description="Outer membrane protein beta-barrel domain-containing protein" evidence="1">
    <location>
        <begin position="20"/>
        <end position="231"/>
    </location>
</feature>
<evidence type="ECO:0008006" key="4">
    <source>
        <dbReference type="Google" id="ProtNLM"/>
    </source>
</evidence>
<reference evidence="3" key="1">
    <citation type="submission" date="2018-04" db="EMBL/GenBank/DDBJ databases">
        <authorList>
            <person name="Cornet L."/>
        </authorList>
    </citation>
    <scope>NUCLEOTIDE SEQUENCE [LARGE SCALE GENOMIC DNA]</scope>
</reference>
<sequence length="231" mass="25402">MPLLAGCFGLLAIALPTHAVEENAESTTKPESKSELNLSPEVIEQSPVLQRWLKSIPNLSEDIRNDPSFVTRVQVGYSYFPSSEGTSGFIVGVEDVFIGETPLTVSADYQQNFRGDRQAYGADLHYYVFPLGGYFNASPIVGYRYAKAADDYSVSGANVGVRLRLVPSRTGAADLTLDQSWIVGDREGLSITKLNVGYALTQNFRLSTDLEWHSTADEGDSRVGVNVEWFY</sequence>
<dbReference type="AlphaFoldDB" id="A0A2W4UNV6"/>
<protein>
    <recommendedName>
        <fullName evidence="4">Outer membrane protein beta-barrel domain-containing protein</fullName>
    </recommendedName>
</protein>
<reference evidence="2 3" key="2">
    <citation type="submission" date="2018-06" db="EMBL/GenBank/DDBJ databases">
        <title>Metagenomic assembly of (sub)arctic Cyanobacteria and their associated microbiome from non-axenic cultures.</title>
        <authorList>
            <person name="Baurain D."/>
        </authorList>
    </citation>
    <scope>NUCLEOTIDE SEQUENCE [LARGE SCALE GENOMIC DNA]</scope>
    <source>
        <strain evidence="2">ULC129bin1</strain>
    </source>
</reference>
<dbReference type="Proteomes" id="UP000249354">
    <property type="component" value="Unassembled WGS sequence"/>
</dbReference>
<evidence type="ECO:0000256" key="1">
    <source>
        <dbReference type="SAM" id="SignalP"/>
    </source>
</evidence>
<keyword evidence="1" id="KW-0732">Signal</keyword>
<proteinExistence type="predicted"/>
<evidence type="ECO:0000313" key="3">
    <source>
        <dbReference type="Proteomes" id="UP000249354"/>
    </source>
</evidence>